<organism evidence="2 4">
    <name type="scientific">Didymodactylos carnosus</name>
    <dbReference type="NCBI Taxonomy" id="1234261"/>
    <lineage>
        <taxon>Eukaryota</taxon>
        <taxon>Metazoa</taxon>
        <taxon>Spiralia</taxon>
        <taxon>Gnathifera</taxon>
        <taxon>Rotifera</taxon>
        <taxon>Eurotatoria</taxon>
        <taxon>Bdelloidea</taxon>
        <taxon>Philodinida</taxon>
        <taxon>Philodinidae</taxon>
        <taxon>Didymodactylos</taxon>
    </lineage>
</organism>
<evidence type="ECO:0000313" key="4">
    <source>
        <dbReference type="Proteomes" id="UP000663829"/>
    </source>
</evidence>
<evidence type="ECO:0000313" key="3">
    <source>
        <dbReference type="EMBL" id="CAF3675137.1"/>
    </source>
</evidence>
<accession>A0A813YWV5</accession>
<dbReference type="AlphaFoldDB" id="A0A813YWV5"/>
<proteinExistence type="predicted"/>
<reference evidence="2" key="1">
    <citation type="submission" date="2021-02" db="EMBL/GenBank/DDBJ databases">
        <authorList>
            <person name="Nowell W R."/>
        </authorList>
    </citation>
    <scope>NUCLEOTIDE SEQUENCE</scope>
</reference>
<gene>
    <name evidence="2" type="ORF">GPM918_LOCUS8110</name>
    <name evidence="3" type="ORF">SRO942_LOCUS8110</name>
</gene>
<dbReference type="EMBL" id="CAJNOQ010001380">
    <property type="protein sequence ID" value="CAF0890775.1"/>
    <property type="molecule type" value="Genomic_DNA"/>
</dbReference>
<comment type="caution">
    <text evidence="2">The sequence shown here is derived from an EMBL/GenBank/DDBJ whole genome shotgun (WGS) entry which is preliminary data.</text>
</comment>
<evidence type="ECO:0000256" key="1">
    <source>
        <dbReference type="SAM" id="Coils"/>
    </source>
</evidence>
<dbReference type="Proteomes" id="UP000663829">
    <property type="component" value="Unassembled WGS sequence"/>
</dbReference>
<keyword evidence="4" id="KW-1185">Reference proteome</keyword>
<feature type="coiled-coil region" evidence="1">
    <location>
        <begin position="3"/>
        <end position="51"/>
    </location>
</feature>
<sequence length="205" mass="23215">MKLQHVTCNLEQCQARSRELQDEQHRLETQLQKINLEQHQLKKRIFEVNEENVKKDDELKMLKLERKFHVSNDIKENITYSIEVYFLAIENKDGEDAKFINSSDIQDYVGTVYTMVGASIDEGCKDIAQTIINATGAAGKVPRALILFRDAEHFGIDSGGESITGIPQFIQKGIPELLKVEGESEGECDCERRKAGNAEIRSESV</sequence>
<dbReference type="Proteomes" id="UP000681722">
    <property type="component" value="Unassembled WGS sequence"/>
</dbReference>
<name>A0A813YWV5_9BILA</name>
<evidence type="ECO:0000313" key="2">
    <source>
        <dbReference type="EMBL" id="CAF0890775.1"/>
    </source>
</evidence>
<protein>
    <submittedName>
        <fullName evidence="2">Uncharacterized protein</fullName>
    </submittedName>
</protein>
<keyword evidence="1" id="KW-0175">Coiled coil</keyword>
<dbReference type="EMBL" id="CAJOBC010001380">
    <property type="protein sequence ID" value="CAF3675137.1"/>
    <property type="molecule type" value="Genomic_DNA"/>
</dbReference>